<evidence type="ECO:0000256" key="1">
    <source>
        <dbReference type="SAM" id="SignalP"/>
    </source>
</evidence>
<organism evidence="2 3">
    <name type="scientific">Brassica cretica</name>
    <name type="common">Mustard</name>
    <dbReference type="NCBI Taxonomy" id="69181"/>
    <lineage>
        <taxon>Eukaryota</taxon>
        <taxon>Viridiplantae</taxon>
        <taxon>Streptophyta</taxon>
        <taxon>Embryophyta</taxon>
        <taxon>Tracheophyta</taxon>
        <taxon>Spermatophyta</taxon>
        <taxon>Magnoliopsida</taxon>
        <taxon>eudicotyledons</taxon>
        <taxon>Gunneridae</taxon>
        <taxon>Pentapetalae</taxon>
        <taxon>rosids</taxon>
        <taxon>malvids</taxon>
        <taxon>Brassicales</taxon>
        <taxon>Brassicaceae</taxon>
        <taxon>Brassiceae</taxon>
        <taxon>Brassica</taxon>
    </lineage>
</organism>
<name>A0A8S9QGM3_BRACR</name>
<evidence type="ECO:0008006" key="4">
    <source>
        <dbReference type="Google" id="ProtNLM"/>
    </source>
</evidence>
<comment type="caution">
    <text evidence="2">The sequence shown here is derived from an EMBL/GenBank/DDBJ whole genome shotgun (WGS) entry which is preliminary data.</text>
</comment>
<dbReference type="Proteomes" id="UP000712600">
    <property type="component" value="Unassembled WGS sequence"/>
</dbReference>
<feature type="chain" id="PRO_5035776217" description="Secreted protein" evidence="1">
    <location>
        <begin position="30"/>
        <end position="144"/>
    </location>
</feature>
<gene>
    <name evidence="2" type="ORF">F2Q69_00022537</name>
</gene>
<evidence type="ECO:0000313" key="3">
    <source>
        <dbReference type="Proteomes" id="UP000712600"/>
    </source>
</evidence>
<sequence length="144" mass="15562">MCVQSGAGANTFLPILSFASLLRWCLLLSHRLDVVLFPDVRAVTALLERGSVSFRVPLVVELWYGGARSFGCGSFTGVASEVPTNSEACLSNGGDGYIARGGGSYVVAVSDLHCTALITSSDDFIGYELHERRHEKSRHLRKRG</sequence>
<evidence type="ECO:0000313" key="2">
    <source>
        <dbReference type="EMBL" id="KAF3538852.1"/>
    </source>
</evidence>
<protein>
    <recommendedName>
        <fullName evidence="4">Secreted protein</fullName>
    </recommendedName>
</protein>
<accession>A0A8S9QGM3</accession>
<dbReference type="EMBL" id="QGKX02001290">
    <property type="protein sequence ID" value="KAF3538852.1"/>
    <property type="molecule type" value="Genomic_DNA"/>
</dbReference>
<proteinExistence type="predicted"/>
<keyword evidence="1" id="KW-0732">Signal</keyword>
<dbReference type="AlphaFoldDB" id="A0A8S9QGM3"/>
<reference evidence="2" key="1">
    <citation type="submission" date="2019-12" db="EMBL/GenBank/DDBJ databases">
        <title>Genome sequencing and annotation of Brassica cretica.</title>
        <authorList>
            <person name="Studholme D.J."/>
            <person name="Sarris P."/>
        </authorList>
    </citation>
    <scope>NUCLEOTIDE SEQUENCE</scope>
    <source>
        <strain evidence="2">PFS-109/04</strain>
        <tissue evidence="2">Leaf</tissue>
    </source>
</reference>
<feature type="signal peptide" evidence="1">
    <location>
        <begin position="1"/>
        <end position="29"/>
    </location>
</feature>